<dbReference type="AlphaFoldDB" id="A0AAN8RLY0"/>
<evidence type="ECO:0000256" key="1">
    <source>
        <dbReference type="SAM" id="MobiDB-lite"/>
    </source>
</evidence>
<protein>
    <submittedName>
        <fullName evidence="3">Uncharacterized protein</fullName>
    </submittedName>
</protein>
<evidence type="ECO:0000313" key="3">
    <source>
        <dbReference type="EMBL" id="KAK6355843.1"/>
    </source>
</evidence>
<feature type="signal peptide" evidence="2">
    <location>
        <begin position="1"/>
        <end position="17"/>
    </location>
</feature>
<comment type="caution">
    <text evidence="3">The sequence shown here is derived from an EMBL/GenBank/DDBJ whole genome shotgun (WGS) entry which is preliminary data.</text>
</comment>
<name>A0AAN8RLY0_9PEZI</name>
<dbReference type="Proteomes" id="UP001313282">
    <property type="component" value="Unassembled WGS sequence"/>
</dbReference>
<evidence type="ECO:0000313" key="4">
    <source>
        <dbReference type="Proteomes" id="UP001313282"/>
    </source>
</evidence>
<dbReference type="EMBL" id="JAVHNR010000001">
    <property type="protein sequence ID" value="KAK6355843.1"/>
    <property type="molecule type" value="Genomic_DNA"/>
</dbReference>
<evidence type="ECO:0000256" key="2">
    <source>
        <dbReference type="SAM" id="SignalP"/>
    </source>
</evidence>
<feature type="region of interest" description="Disordered" evidence="1">
    <location>
        <begin position="98"/>
        <end position="118"/>
    </location>
</feature>
<reference evidence="3 4" key="1">
    <citation type="submission" date="2019-10" db="EMBL/GenBank/DDBJ databases">
        <authorList>
            <person name="Palmer J.M."/>
        </authorList>
    </citation>
    <scope>NUCLEOTIDE SEQUENCE [LARGE SCALE GENOMIC DNA]</scope>
    <source>
        <strain evidence="3 4">TWF718</strain>
    </source>
</reference>
<feature type="region of interest" description="Disordered" evidence="1">
    <location>
        <begin position="44"/>
        <end position="68"/>
    </location>
</feature>
<feature type="chain" id="PRO_5042860329" evidence="2">
    <location>
        <begin position="18"/>
        <end position="118"/>
    </location>
</feature>
<feature type="compositionally biased region" description="Low complexity" evidence="1">
    <location>
        <begin position="45"/>
        <end position="68"/>
    </location>
</feature>
<keyword evidence="2" id="KW-0732">Signal</keyword>
<accession>A0AAN8RLY0</accession>
<proteinExistence type="predicted"/>
<gene>
    <name evidence="3" type="ORF">TWF718_000224</name>
</gene>
<sequence>MRFSIVAAALFSSLALAIPSQQKGFEVVIHYVDAPDCDVQCGANTTSIEPTTSTTSTSTTSTTSEEQTTTYTSTSTKYVIVTLQTGYGSTETLGYETATTAPTPYETAAPEPEPEATY</sequence>
<organism evidence="3 4">
    <name type="scientific">Orbilia javanica</name>
    <dbReference type="NCBI Taxonomy" id="47235"/>
    <lineage>
        <taxon>Eukaryota</taxon>
        <taxon>Fungi</taxon>
        <taxon>Dikarya</taxon>
        <taxon>Ascomycota</taxon>
        <taxon>Pezizomycotina</taxon>
        <taxon>Orbiliomycetes</taxon>
        <taxon>Orbiliales</taxon>
        <taxon>Orbiliaceae</taxon>
        <taxon>Orbilia</taxon>
    </lineage>
</organism>
<keyword evidence="4" id="KW-1185">Reference proteome</keyword>